<evidence type="ECO:0000313" key="3">
    <source>
        <dbReference type="Proteomes" id="UP000075613"/>
    </source>
</evidence>
<gene>
    <name evidence="2" type="ORF">CI15_03595</name>
</gene>
<dbReference type="EMBL" id="LRBG01000003">
    <property type="protein sequence ID" value="KXU90301.1"/>
    <property type="molecule type" value="Genomic_DNA"/>
</dbReference>
<reference evidence="2 3" key="1">
    <citation type="journal article" date="2015" name="Int. J. Syst. Evol. Microbiol.">
        <title>Burkholderia monticola sp. nov., isolated from mountain soil.</title>
        <authorList>
            <person name="Baek I."/>
            <person name="Seo B."/>
            <person name="Lee I."/>
            <person name="Yi H."/>
            <person name="Chun J."/>
        </authorList>
    </citation>
    <scope>NUCLEOTIDE SEQUENCE [LARGE SCALE GENOMIC DNA]</scope>
    <source>
        <strain evidence="2 3">JC2948</strain>
    </source>
</reference>
<dbReference type="RefSeq" id="WP_062124375.1">
    <property type="nucleotide sequence ID" value="NZ_LRBG01000003.1"/>
</dbReference>
<dbReference type="Gene3D" id="3.20.20.410">
    <property type="entry name" value="Protein of unknown function UPF0759"/>
    <property type="match status" value="1"/>
</dbReference>
<sequence>MDHSGTRDVEEPLNGNEGKSGGPPDGAAHEVLQQFDLFGMPVQAAMETPAASTSEADSGASASAPAQPERKRTPQTAKADTAASLFEDDATPDSPTPEPDAPPVPTAAPKKRRGRDVVAAPASPELLALAAQMPPQIHLGTSTWSFPGWTGIVYGDDYSNSKLSREGLSAYGAHPLLKTVSIDRSFYQALTVTEYLRYAQQVPEHFRFIVKAPMTITDATVRAERGEPVSLNPCFLNAQMAIDDFVTPCLEGLGAKAGALVFQFSPLPDQMLAQPAVFIERLGEFFHALPGLPDGSCYAVEIRDASLLTPRFIRMLKTAGVRYCVGIHARMPDPLRQAAALALLDGEPAGPLIVRWSLHGGFKYEQAKAKYEPFDRLVDEDPATRASLAELAARYALAGQPVVIAVNNKAEGSAPLSCVKLAEAIVEACVRVTQERADDGNEGGGMSLAAQEPLQ</sequence>
<accession>A0A149PYZ9</accession>
<name>A0A149PYZ9_9BURK</name>
<dbReference type="Proteomes" id="UP000075613">
    <property type="component" value="Unassembled WGS sequence"/>
</dbReference>
<dbReference type="STRING" id="1399968.CI15_03595"/>
<dbReference type="SUPFAM" id="SSF117396">
    <property type="entry name" value="TM1631-like"/>
    <property type="match status" value="1"/>
</dbReference>
<organism evidence="2 3">
    <name type="scientific">Paraburkholderia monticola</name>
    <dbReference type="NCBI Taxonomy" id="1399968"/>
    <lineage>
        <taxon>Bacteria</taxon>
        <taxon>Pseudomonadati</taxon>
        <taxon>Pseudomonadota</taxon>
        <taxon>Betaproteobacteria</taxon>
        <taxon>Burkholderiales</taxon>
        <taxon>Burkholderiaceae</taxon>
        <taxon>Paraburkholderia</taxon>
    </lineage>
</organism>
<comment type="caution">
    <text evidence="2">The sequence shown here is derived from an EMBL/GenBank/DDBJ whole genome shotgun (WGS) entry which is preliminary data.</text>
</comment>
<dbReference type="AlphaFoldDB" id="A0A149PYZ9"/>
<dbReference type="Pfam" id="PF01904">
    <property type="entry name" value="DUF72"/>
    <property type="match status" value="1"/>
</dbReference>
<protein>
    <recommendedName>
        <fullName evidence="4">DUF72 domain-containing protein</fullName>
    </recommendedName>
</protein>
<dbReference type="InterPro" id="IPR002763">
    <property type="entry name" value="DUF72"/>
</dbReference>
<dbReference type="OrthoDB" id="9780310at2"/>
<evidence type="ECO:0008006" key="4">
    <source>
        <dbReference type="Google" id="ProtNLM"/>
    </source>
</evidence>
<feature type="compositionally biased region" description="Pro residues" evidence="1">
    <location>
        <begin position="94"/>
        <end position="106"/>
    </location>
</feature>
<feature type="compositionally biased region" description="Basic and acidic residues" evidence="1">
    <location>
        <begin position="1"/>
        <end position="10"/>
    </location>
</feature>
<dbReference type="PANTHER" id="PTHR30348:SF4">
    <property type="entry name" value="DUF72 DOMAIN-CONTAINING PROTEIN"/>
    <property type="match status" value="1"/>
</dbReference>
<dbReference type="InterPro" id="IPR036520">
    <property type="entry name" value="UPF0759_sf"/>
</dbReference>
<dbReference type="PANTHER" id="PTHR30348">
    <property type="entry name" value="UNCHARACTERIZED PROTEIN YECE"/>
    <property type="match status" value="1"/>
</dbReference>
<keyword evidence="3" id="KW-1185">Reference proteome</keyword>
<proteinExistence type="predicted"/>
<evidence type="ECO:0000313" key="2">
    <source>
        <dbReference type="EMBL" id="KXU90301.1"/>
    </source>
</evidence>
<evidence type="ECO:0000256" key="1">
    <source>
        <dbReference type="SAM" id="MobiDB-lite"/>
    </source>
</evidence>
<feature type="region of interest" description="Disordered" evidence="1">
    <location>
        <begin position="1"/>
        <end position="118"/>
    </location>
</feature>